<gene>
    <name evidence="5" type="ORF">SCHPADRAFT_997824</name>
</gene>
<keyword evidence="3 5" id="KW-0808">Transferase</keyword>
<keyword evidence="6" id="KW-1185">Reference proteome</keyword>
<reference evidence="5 6" key="1">
    <citation type="submission" date="2015-04" db="EMBL/GenBank/DDBJ databases">
        <title>Complete genome sequence of Schizopora paradoxa KUC8140, a cosmopolitan wood degrader in East Asia.</title>
        <authorList>
            <consortium name="DOE Joint Genome Institute"/>
            <person name="Min B."/>
            <person name="Park H."/>
            <person name="Jang Y."/>
            <person name="Kim J.-J."/>
            <person name="Kim K.H."/>
            <person name="Pangilinan J."/>
            <person name="Lipzen A."/>
            <person name="Riley R."/>
            <person name="Grigoriev I.V."/>
            <person name="Spatafora J.W."/>
            <person name="Choi I.-G."/>
        </authorList>
    </citation>
    <scope>NUCLEOTIDE SEQUENCE [LARGE SCALE GENOMIC DNA]</scope>
    <source>
        <strain evidence="5 6">KUC8140</strain>
    </source>
</reference>
<dbReference type="AlphaFoldDB" id="A0A0H2RMI0"/>
<dbReference type="STRING" id="27342.A0A0H2RMI0"/>
<evidence type="ECO:0000256" key="3">
    <source>
        <dbReference type="ARBA" id="ARBA00022679"/>
    </source>
</evidence>
<sequence>MVMDALAKPNENETVLKVRQFIAERGADGWDKAWEEDALFWDNGYEQKALVEALELDSSVMNLPPKGRALVPGCGRGYDAVYIAHKLPYTTIGMDLSPKACVAAQQYADSSPLGKQNKLDLSFVAGDFFTYNPEEKFDFIYDYTFFCAIPPALRPDWGKKMNELVKPGGYLITLAFPLDGDRPGGPPYSVNLPAYVAVLGSDWEKVLDKIPNEVIGTSVGRMRLVIYKKL</sequence>
<dbReference type="SUPFAM" id="SSF53335">
    <property type="entry name" value="S-adenosyl-L-methionine-dependent methyltransferases"/>
    <property type="match status" value="1"/>
</dbReference>
<keyword evidence="1" id="KW-0597">Phosphoprotein</keyword>
<evidence type="ECO:0000256" key="2">
    <source>
        <dbReference type="ARBA" id="ARBA00022603"/>
    </source>
</evidence>
<evidence type="ECO:0000256" key="1">
    <source>
        <dbReference type="ARBA" id="ARBA00022553"/>
    </source>
</evidence>
<evidence type="ECO:0000256" key="4">
    <source>
        <dbReference type="ARBA" id="ARBA00022691"/>
    </source>
</evidence>
<dbReference type="OrthoDB" id="276151at2759"/>
<dbReference type="PROSITE" id="PS51585">
    <property type="entry name" value="SAM_MT_TPMT"/>
    <property type="match status" value="1"/>
</dbReference>
<dbReference type="GO" id="GO:0008757">
    <property type="term" value="F:S-adenosylmethionine-dependent methyltransferase activity"/>
    <property type="evidence" value="ECO:0007669"/>
    <property type="project" value="InterPro"/>
</dbReference>
<keyword evidence="4" id="KW-0949">S-adenosyl-L-methionine</keyword>
<dbReference type="PANTHER" id="PTHR32183:SF6">
    <property type="entry name" value="CYSTEINE SULFINATE DESULFINASE_CYSTEINE DESULFURASE AND RELATED ENZYMES"/>
    <property type="match status" value="1"/>
</dbReference>
<dbReference type="Gene3D" id="3.40.50.150">
    <property type="entry name" value="Vaccinia Virus protein VP39"/>
    <property type="match status" value="1"/>
</dbReference>
<organism evidence="5 6">
    <name type="scientific">Schizopora paradoxa</name>
    <dbReference type="NCBI Taxonomy" id="27342"/>
    <lineage>
        <taxon>Eukaryota</taxon>
        <taxon>Fungi</taxon>
        <taxon>Dikarya</taxon>
        <taxon>Basidiomycota</taxon>
        <taxon>Agaricomycotina</taxon>
        <taxon>Agaricomycetes</taxon>
        <taxon>Hymenochaetales</taxon>
        <taxon>Schizoporaceae</taxon>
        <taxon>Schizopora</taxon>
    </lineage>
</organism>
<accession>A0A0H2RMI0</accession>
<dbReference type="GO" id="GO:0032259">
    <property type="term" value="P:methylation"/>
    <property type="evidence" value="ECO:0007669"/>
    <property type="project" value="UniProtKB-KW"/>
</dbReference>
<dbReference type="CDD" id="cd02440">
    <property type="entry name" value="AdoMet_MTases"/>
    <property type="match status" value="1"/>
</dbReference>
<dbReference type="InParanoid" id="A0A0H2RMI0"/>
<dbReference type="PANTHER" id="PTHR32183">
    <property type="match status" value="1"/>
</dbReference>
<keyword evidence="2 5" id="KW-0489">Methyltransferase</keyword>
<evidence type="ECO:0000313" key="6">
    <source>
        <dbReference type="Proteomes" id="UP000053477"/>
    </source>
</evidence>
<protein>
    <submittedName>
        <fullName evidence="5">S-adenosyl-L-methionine-dependent methyltransferase</fullName>
    </submittedName>
</protein>
<name>A0A0H2RMI0_9AGAM</name>
<dbReference type="InterPro" id="IPR029063">
    <property type="entry name" value="SAM-dependent_MTases_sf"/>
</dbReference>
<dbReference type="Pfam" id="PF05724">
    <property type="entry name" value="TPMT"/>
    <property type="match status" value="1"/>
</dbReference>
<proteinExistence type="predicted"/>
<evidence type="ECO:0000313" key="5">
    <source>
        <dbReference type="EMBL" id="KLO12812.1"/>
    </source>
</evidence>
<dbReference type="EMBL" id="KQ085970">
    <property type="protein sequence ID" value="KLO12812.1"/>
    <property type="molecule type" value="Genomic_DNA"/>
</dbReference>
<dbReference type="InterPro" id="IPR008854">
    <property type="entry name" value="TPMT"/>
</dbReference>
<dbReference type="Proteomes" id="UP000053477">
    <property type="component" value="Unassembled WGS sequence"/>
</dbReference>